<feature type="domain" description="Pilus assembly protein E-set like" evidence="3">
    <location>
        <begin position="280"/>
        <end position="347"/>
    </location>
</feature>
<dbReference type="Proteomes" id="UP000043316">
    <property type="component" value="Unassembled WGS sequence"/>
</dbReference>
<reference evidence="5" key="1">
    <citation type="submission" date="2015-03" db="EMBL/GenBank/DDBJ databases">
        <authorList>
            <consortium name="Pathogen Informatics"/>
        </authorList>
    </citation>
    <scope>NUCLEOTIDE SEQUENCE [LARGE SCALE GENOMIC DNA]</scope>
    <source>
        <strain evidence="5">R148</strain>
    </source>
</reference>
<evidence type="ECO:0000313" key="5">
    <source>
        <dbReference type="Proteomes" id="UP000043316"/>
    </source>
</evidence>
<proteinExistence type="predicted"/>
<keyword evidence="1" id="KW-0732">Signal</keyword>
<accession>A0A0H5MHK1</accession>
<dbReference type="AlphaFoldDB" id="A0A0H5MHK1"/>
<evidence type="ECO:0000313" key="4">
    <source>
        <dbReference type="EMBL" id="CRY56531.1"/>
    </source>
</evidence>
<evidence type="ECO:0008006" key="6">
    <source>
        <dbReference type="Google" id="ProtNLM"/>
    </source>
</evidence>
<sequence length="841" mass="91997">MEYILNSRYVSVAAIPLCFIPSLSLSAENKTQIEGVVIPHAFAQALRGGMTLPLLLRYKQNNGGEQDQKIGTALLQLEGNNLVIRQVNIEHSKNGARLSDETLKLLAKIDGQVFIDNKTIPVSDVASLDLQLKQLTLQLTVQKNALGLEAIQRSEDIGRSSIENLSSTLNYTGSLSNRINGGNSGNSSSYLSLNSMTGYREHHFDVTGALYGLTDDDNRQGKLYKAMYERDTNGRRFAAGMVDSWNLQSIGPVTGLNASQIYGLSYGSEANSTVFDNSQSLTPIIAFLPSAGEVRLFRDGRILSVQQFEMGNHELNTASLPYGMYDVEMEIIVNGQVVEKRTQSVNKLFTPTIGNGGKTLWQLWGGAIHFDEWQRYNDSHTYERDYTQKVAAQKTYLVGASAAGNFRTLSWGGSAYSFDNNPVIETRLNFPASESVNISMQNMLSADNSWGVINSINSSLPGNFSSVWLSQQRSDIGDKLRQAPNDSYSLGVNVNFTPLVSSLGNLSVSYNNDRRNNNRYYNASYSQNVMTNRYGRLGLRLGMQQRANRENENNDSGKYVALDFSMPTGHWFSAGMSHQNGRTTANLAARQQVDMGIIRSIGGNVSHTVKGKDDGQRAFNGGFSSRYESKYLSGNANASSSDDGSINATLNGEGSIGWQGKYIAASGRSDGSAGVIIDTGNGLGKEGRLTAKVNDRNIELTGQRNYIPLPPYAQYEVQIINNNKSSDNFDIGSQAENKFILYPGNVAVIEPQIKQMVTVSGVIKNKEGNRLDNMSITNSISQTTTDKNGEFIMDIDKHSPVIKLKNNDNRSCVVELNLSEAKGAAWVGDVICDGLTNQGVS</sequence>
<dbReference type="RefSeq" id="WP_053010149.1">
    <property type="nucleotide sequence ID" value="NZ_CWJI01000014.1"/>
</dbReference>
<evidence type="ECO:0000256" key="1">
    <source>
        <dbReference type="ARBA" id="ARBA00022729"/>
    </source>
</evidence>
<dbReference type="EMBL" id="CWJI01000014">
    <property type="protein sequence ID" value="CRY56531.1"/>
    <property type="molecule type" value="Genomic_DNA"/>
</dbReference>
<dbReference type="InterPro" id="IPR031917">
    <property type="entry name" value="Pilus_assem_C"/>
</dbReference>
<gene>
    <name evidence="4" type="ORF">ERS008476_03575</name>
</gene>
<dbReference type="Pfam" id="PF15976">
    <property type="entry name" value="CooC_C"/>
    <property type="match status" value="1"/>
</dbReference>
<protein>
    <recommendedName>
        <fullName evidence="6">Outer membrane usher protein</fullName>
    </recommendedName>
</protein>
<evidence type="ECO:0000259" key="2">
    <source>
        <dbReference type="Pfam" id="PF15976"/>
    </source>
</evidence>
<dbReference type="InterPro" id="IPR032636">
    <property type="entry name" value="Pilus_assem_E-set-like_dom"/>
</dbReference>
<dbReference type="Pfam" id="PF16967">
    <property type="entry name" value="TcfC"/>
    <property type="match status" value="1"/>
</dbReference>
<evidence type="ECO:0000259" key="3">
    <source>
        <dbReference type="Pfam" id="PF16967"/>
    </source>
</evidence>
<organism evidence="4 5">
    <name type="scientific">Yersinia intermedia</name>
    <dbReference type="NCBI Taxonomy" id="631"/>
    <lineage>
        <taxon>Bacteria</taxon>
        <taxon>Pseudomonadati</taxon>
        <taxon>Pseudomonadota</taxon>
        <taxon>Gammaproteobacteria</taxon>
        <taxon>Enterobacterales</taxon>
        <taxon>Yersiniaceae</taxon>
        <taxon>Yersinia</taxon>
    </lineage>
</organism>
<name>A0A0H5MHK1_YERIN</name>
<feature type="domain" description="Pilus assembly protein C-terminal" evidence="2">
    <location>
        <begin position="741"/>
        <end position="832"/>
    </location>
</feature>